<protein>
    <recommendedName>
        <fullName evidence="4">Lipoprotein</fullName>
    </recommendedName>
</protein>
<evidence type="ECO:0000313" key="2">
    <source>
        <dbReference type="EMBL" id="MBD7945465.1"/>
    </source>
</evidence>
<proteinExistence type="predicted"/>
<feature type="compositionally biased region" description="Polar residues" evidence="1">
    <location>
        <begin position="45"/>
        <end position="58"/>
    </location>
</feature>
<organism evidence="2 3">
    <name type="scientific">Psychrobacillus faecigallinarum</name>
    <dbReference type="NCBI Taxonomy" id="2762235"/>
    <lineage>
        <taxon>Bacteria</taxon>
        <taxon>Bacillati</taxon>
        <taxon>Bacillota</taxon>
        <taxon>Bacilli</taxon>
        <taxon>Bacillales</taxon>
        <taxon>Bacillaceae</taxon>
        <taxon>Psychrobacillus</taxon>
    </lineage>
</organism>
<evidence type="ECO:0008006" key="4">
    <source>
        <dbReference type="Google" id="ProtNLM"/>
    </source>
</evidence>
<dbReference type="RefSeq" id="WP_144541130.1">
    <property type="nucleotide sequence ID" value="NZ_JACSQO010000008.1"/>
</dbReference>
<dbReference type="EMBL" id="JACSQO010000008">
    <property type="protein sequence ID" value="MBD7945465.1"/>
    <property type="molecule type" value="Genomic_DNA"/>
</dbReference>
<sequence length="251" mass="27958">MMTACGNEDNKALQKDDPEQIVDDVEINNGQSEELGTEYKEPVKSNENVTSDSNARNTNFESIIPSDWDIQLPTDFPVTKGKHLTAIASSKQNVVTFEFYQTDKQLEMNDPKIKESGQLVGQLVITKHATAKSAGEEIDKTVFSDGEAVDLGHGITGYQDAGAGSIFTSWNEGRWAIIARSTTEKSEESLTIAKETVEFLETHMMPIPEQYGHLHIDANDQGSLATWQKEKFVYTLTNFGDNTLNWLITFE</sequence>
<gene>
    <name evidence="2" type="ORF">H9650_15160</name>
</gene>
<dbReference type="Proteomes" id="UP000640786">
    <property type="component" value="Unassembled WGS sequence"/>
</dbReference>
<evidence type="ECO:0000313" key="3">
    <source>
        <dbReference type="Proteomes" id="UP000640786"/>
    </source>
</evidence>
<accession>A0ABR8RCD1</accession>
<evidence type="ECO:0000256" key="1">
    <source>
        <dbReference type="SAM" id="MobiDB-lite"/>
    </source>
</evidence>
<keyword evidence="3" id="KW-1185">Reference proteome</keyword>
<feature type="region of interest" description="Disordered" evidence="1">
    <location>
        <begin position="1"/>
        <end position="58"/>
    </location>
</feature>
<reference evidence="2 3" key="1">
    <citation type="submission" date="2020-08" db="EMBL/GenBank/DDBJ databases">
        <title>A Genomic Blueprint of the Chicken Gut Microbiome.</title>
        <authorList>
            <person name="Gilroy R."/>
            <person name="Ravi A."/>
            <person name="Getino M."/>
            <person name="Pursley I."/>
            <person name="Horton D.L."/>
            <person name="Alikhan N.-F."/>
            <person name="Baker D."/>
            <person name="Gharbi K."/>
            <person name="Hall N."/>
            <person name="Watson M."/>
            <person name="Adriaenssens E.M."/>
            <person name="Foster-Nyarko E."/>
            <person name="Jarju S."/>
            <person name="Secka A."/>
            <person name="Antonio M."/>
            <person name="Oren A."/>
            <person name="Chaudhuri R."/>
            <person name="La Ragione R.M."/>
            <person name="Hildebrand F."/>
            <person name="Pallen M.J."/>
        </authorList>
    </citation>
    <scope>NUCLEOTIDE SEQUENCE [LARGE SCALE GENOMIC DNA]</scope>
    <source>
        <strain evidence="2 3">Sa2BUA9</strain>
    </source>
</reference>
<feature type="compositionally biased region" description="Basic and acidic residues" evidence="1">
    <location>
        <begin position="8"/>
        <end position="18"/>
    </location>
</feature>
<comment type="caution">
    <text evidence="2">The sequence shown here is derived from an EMBL/GenBank/DDBJ whole genome shotgun (WGS) entry which is preliminary data.</text>
</comment>
<name>A0ABR8RCD1_9BACI</name>